<evidence type="ECO:0000313" key="3">
    <source>
        <dbReference type="Proteomes" id="UP001519460"/>
    </source>
</evidence>
<dbReference type="AlphaFoldDB" id="A0ABD0JPH5"/>
<accession>A0ABD0JPH5</accession>
<evidence type="ECO:0000313" key="2">
    <source>
        <dbReference type="EMBL" id="KAK7476993.1"/>
    </source>
</evidence>
<feature type="domain" description="DUF6451" evidence="1">
    <location>
        <begin position="51"/>
        <end position="83"/>
    </location>
</feature>
<dbReference type="Pfam" id="PF20049">
    <property type="entry name" value="DUF6451"/>
    <property type="match status" value="1"/>
</dbReference>
<dbReference type="EMBL" id="JACVVK020000360">
    <property type="protein sequence ID" value="KAK7476993.1"/>
    <property type="molecule type" value="Genomic_DNA"/>
</dbReference>
<dbReference type="PANTHER" id="PTHR47027:SF25">
    <property type="entry name" value="REVERSE TRANSCRIPTASE DOMAIN-CONTAINING PROTEIN"/>
    <property type="match status" value="1"/>
</dbReference>
<comment type="caution">
    <text evidence="2">The sequence shown here is derived from an EMBL/GenBank/DDBJ whole genome shotgun (WGS) entry which is preliminary data.</text>
</comment>
<name>A0ABD0JPH5_9CAEN</name>
<organism evidence="2 3">
    <name type="scientific">Batillaria attramentaria</name>
    <dbReference type="NCBI Taxonomy" id="370345"/>
    <lineage>
        <taxon>Eukaryota</taxon>
        <taxon>Metazoa</taxon>
        <taxon>Spiralia</taxon>
        <taxon>Lophotrochozoa</taxon>
        <taxon>Mollusca</taxon>
        <taxon>Gastropoda</taxon>
        <taxon>Caenogastropoda</taxon>
        <taxon>Sorbeoconcha</taxon>
        <taxon>Cerithioidea</taxon>
        <taxon>Batillariidae</taxon>
        <taxon>Batillaria</taxon>
    </lineage>
</organism>
<dbReference type="PANTHER" id="PTHR47027">
    <property type="entry name" value="REVERSE TRANSCRIPTASE DOMAIN-CONTAINING PROTEIN"/>
    <property type="match status" value="1"/>
</dbReference>
<sequence>MRTNAKRQDKVKIGQEEVEDVKEFVYLGATVATDGGGTEDIKNRLSKARGAFYNLTKIWRTRNIGRNTKIKLFKTLVRPVLLYGCEAWKITKSEEEKMDSFQYMCLRKILRIWWPQRISNKTISETSGVAKISEEIRRRRWNWIGHVLRKERNNDCMVAMGWQPEGKRKIGRPKTTWRRTAEQERKSAGWTSWANARRTAEDRTAWRLRVAALCAS</sequence>
<proteinExistence type="predicted"/>
<keyword evidence="3" id="KW-1185">Reference proteome</keyword>
<evidence type="ECO:0000259" key="1">
    <source>
        <dbReference type="Pfam" id="PF20049"/>
    </source>
</evidence>
<gene>
    <name evidence="2" type="ORF">BaRGS_00031769</name>
</gene>
<protein>
    <recommendedName>
        <fullName evidence="1">DUF6451 domain-containing protein</fullName>
    </recommendedName>
</protein>
<dbReference type="InterPro" id="IPR045609">
    <property type="entry name" value="DUF6451"/>
</dbReference>
<reference evidence="2 3" key="1">
    <citation type="journal article" date="2023" name="Sci. Data">
        <title>Genome assembly of the Korean intertidal mud-creeper Batillaria attramentaria.</title>
        <authorList>
            <person name="Patra A.K."/>
            <person name="Ho P.T."/>
            <person name="Jun S."/>
            <person name="Lee S.J."/>
            <person name="Kim Y."/>
            <person name="Won Y.J."/>
        </authorList>
    </citation>
    <scope>NUCLEOTIDE SEQUENCE [LARGE SCALE GENOMIC DNA]</scope>
    <source>
        <strain evidence="2">Wonlab-2016</strain>
    </source>
</reference>
<dbReference type="Proteomes" id="UP001519460">
    <property type="component" value="Unassembled WGS sequence"/>
</dbReference>